<name>A0A9P0VZA6_9ASCO</name>
<proteinExistence type="predicted"/>
<gene>
    <name evidence="2" type="ORF">CLIB1423_12S03598</name>
</gene>
<keyword evidence="3" id="KW-1185">Reference proteome</keyword>
<reference evidence="2" key="1">
    <citation type="submission" date="2022-03" db="EMBL/GenBank/DDBJ databases">
        <authorList>
            <person name="Legras J.-L."/>
            <person name="Devillers H."/>
            <person name="Grondin C."/>
        </authorList>
    </citation>
    <scope>NUCLEOTIDE SEQUENCE</scope>
    <source>
        <strain evidence="2">CLIB 1423</strain>
    </source>
</reference>
<comment type="caution">
    <text evidence="2">The sequence shown here is derived from an EMBL/GenBank/DDBJ whole genome shotgun (WGS) entry which is preliminary data.</text>
</comment>
<dbReference type="OrthoDB" id="4010196at2759"/>
<dbReference type="AlphaFoldDB" id="A0A9P0VZA6"/>
<accession>A0A9P0VZA6</accession>
<feature type="transmembrane region" description="Helical" evidence="1">
    <location>
        <begin position="43"/>
        <end position="65"/>
    </location>
</feature>
<keyword evidence="1" id="KW-0812">Transmembrane</keyword>
<keyword evidence="1" id="KW-0472">Membrane</keyword>
<protein>
    <submittedName>
        <fullName evidence="2">Uncharacterized protein</fullName>
    </submittedName>
</protein>
<dbReference type="Proteomes" id="UP000837801">
    <property type="component" value="Unassembled WGS sequence"/>
</dbReference>
<organism evidence="2 3">
    <name type="scientific">[Candida] railenensis</name>
    <dbReference type="NCBI Taxonomy" id="45579"/>
    <lineage>
        <taxon>Eukaryota</taxon>
        <taxon>Fungi</taxon>
        <taxon>Dikarya</taxon>
        <taxon>Ascomycota</taxon>
        <taxon>Saccharomycotina</taxon>
        <taxon>Pichiomycetes</taxon>
        <taxon>Debaryomycetaceae</taxon>
        <taxon>Kurtzmaniella</taxon>
    </lineage>
</organism>
<sequence>MLRSSLRIPVRKYSSVKFPEAAMKSSSDTPVAHKPSIRQFSSALYHFFLIASTTYIGLHTTWVLLEYTQKENELLQRTVDLENKIQELVDSKKAEIPRRRWFQFWK</sequence>
<evidence type="ECO:0000313" key="2">
    <source>
        <dbReference type="EMBL" id="CAH2353818.1"/>
    </source>
</evidence>
<evidence type="ECO:0000313" key="3">
    <source>
        <dbReference type="Proteomes" id="UP000837801"/>
    </source>
</evidence>
<evidence type="ECO:0000256" key="1">
    <source>
        <dbReference type="SAM" id="Phobius"/>
    </source>
</evidence>
<dbReference type="EMBL" id="CAKXYY010000012">
    <property type="protein sequence ID" value="CAH2353818.1"/>
    <property type="molecule type" value="Genomic_DNA"/>
</dbReference>
<keyword evidence="1" id="KW-1133">Transmembrane helix</keyword>